<evidence type="ECO:0000313" key="6">
    <source>
        <dbReference type="EMBL" id="KAK8758009.1"/>
    </source>
</evidence>
<evidence type="ECO:0000259" key="5">
    <source>
        <dbReference type="Pfam" id="PF07557"/>
    </source>
</evidence>
<feature type="domain" description="Shugoshin C-terminal" evidence="5">
    <location>
        <begin position="517"/>
        <end position="540"/>
    </location>
</feature>
<dbReference type="GO" id="GO:0000775">
    <property type="term" value="C:chromosome, centromeric region"/>
    <property type="evidence" value="ECO:0007669"/>
    <property type="project" value="InterPro"/>
</dbReference>
<feature type="region of interest" description="Disordered" evidence="4">
    <location>
        <begin position="373"/>
        <end position="541"/>
    </location>
</feature>
<evidence type="ECO:0000256" key="2">
    <source>
        <dbReference type="ARBA" id="ARBA00022829"/>
    </source>
</evidence>
<feature type="region of interest" description="Disordered" evidence="4">
    <location>
        <begin position="271"/>
        <end position="357"/>
    </location>
</feature>
<feature type="compositionally biased region" description="Polar residues" evidence="4">
    <location>
        <begin position="461"/>
        <end position="480"/>
    </location>
</feature>
<evidence type="ECO:0000256" key="4">
    <source>
        <dbReference type="SAM" id="MobiDB-lite"/>
    </source>
</evidence>
<dbReference type="EMBL" id="JARKHS020034602">
    <property type="protein sequence ID" value="KAK8758009.1"/>
    <property type="molecule type" value="Genomic_DNA"/>
</dbReference>
<feature type="region of interest" description="Disordered" evidence="4">
    <location>
        <begin position="175"/>
        <end position="210"/>
    </location>
</feature>
<keyword evidence="2" id="KW-0159">Chromosome partition</keyword>
<keyword evidence="7" id="KW-1185">Reference proteome</keyword>
<evidence type="ECO:0000256" key="1">
    <source>
        <dbReference type="ARBA" id="ARBA00010845"/>
    </source>
</evidence>
<dbReference type="Proteomes" id="UP001321473">
    <property type="component" value="Unassembled WGS sequence"/>
</dbReference>
<evidence type="ECO:0000313" key="7">
    <source>
        <dbReference type="Proteomes" id="UP001321473"/>
    </source>
</evidence>
<sequence length="541" mass="58665">MTPSAKAHASVKYNVRRGCSNRNNTSFTLNTSDVCARYRKKLRAVLRKNKFLAQALEAAKAKINELESASTRQRKVDSLALPQVKSWLEMGAQQMHTAVNNHARALRLLEDIMTPGLDITLVGLTDPDDSGTQNRRRSLHPPGSQCYDEFGNISVIPEEDEIMDESQQGLLDTTLVNLDDDPGSKVTVRRKTRSTRSGHDASFLEEPPSIFEDPEVPTFKVVDEQASLLLAEVTGQEKKVVCATSVVLPPADKVKGPSVHEYSAAFSYRPKIPRTPSNMDKESTGFFNVEDVSGSPSLTRTRQRVSDIPLQPWPRKSVGNARSTRRSSLPVTAGPSSDETPPQEAQQSDSHVARRSSRLSELRLSDFDLGFMESPAITAPPQSSDTSPKKKPAFAAPKDSPNKAKAARQKSYKKPQVSGGSGVSRLTFVVSKPAEETEEGVTGDVLASTSSTSAPSSANSGNWRSSKQLAAKKSSGNARSSELEPPRLSGTLSKSEPMDVSGSSSPDEDGAPRTSSGRASRRAAKAKSYKEPSLHVKLRRP</sequence>
<dbReference type="Pfam" id="PF07557">
    <property type="entry name" value="Shugoshin_C"/>
    <property type="match status" value="1"/>
</dbReference>
<protein>
    <recommendedName>
        <fullName evidence="5">Shugoshin C-terminal domain-containing protein</fullName>
    </recommendedName>
</protein>
<feature type="compositionally biased region" description="Polar residues" evidence="4">
    <location>
        <begin position="320"/>
        <end position="350"/>
    </location>
</feature>
<comment type="similarity">
    <text evidence="1">Belongs to the shugoshin family.</text>
</comment>
<proteinExistence type="inferred from homology"/>
<dbReference type="GO" id="GO:0045132">
    <property type="term" value="P:meiotic chromosome segregation"/>
    <property type="evidence" value="ECO:0007669"/>
    <property type="project" value="InterPro"/>
</dbReference>
<feature type="compositionally biased region" description="Basic residues" evidence="4">
    <location>
        <begin position="187"/>
        <end position="196"/>
    </location>
</feature>
<keyword evidence="3" id="KW-0175">Coiled coil</keyword>
<accession>A0AAQ4D6B9</accession>
<name>A0AAQ4D6B9_AMBAM</name>
<feature type="region of interest" description="Disordered" evidence="4">
    <location>
        <begin position="125"/>
        <end position="144"/>
    </location>
</feature>
<evidence type="ECO:0000256" key="3">
    <source>
        <dbReference type="SAM" id="Coils"/>
    </source>
</evidence>
<comment type="caution">
    <text evidence="6">The sequence shown here is derived from an EMBL/GenBank/DDBJ whole genome shotgun (WGS) entry which is preliminary data.</text>
</comment>
<gene>
    <name evidence="6" type="ORF">V5799_004355</name>
</gene>
<organism evidence="6 7">
    <name type="scientific">Amblyomma americanum</name>
    <name type="common">Lone star tick</name>
    <dbReference type="NCBI Taxonomy" id="6943"/>
    <lineage>
        <taxon>Eukaryota</taxon>
        <taxon>Metazoa</taxon>
        <taxon>Ecdysozoa</taxon>
        <taxon>Arthropoda</taxon>
        <taxon>Chelicerata</taxon>
        <taxon>Arachnida</taxon>
        <taxon>Acari</taxon>
        <taxon>Parasitiformes</taxon>
        <taxon>Ixodida</taxon>
        <taxon>Ixodoidea</taxon>
        <taxon>Ixodidae</taxon>
        <taxon>Amblyomminae</taxon>
        <taxon>Amblyomma</taxon>
    </lineage>
</organism>
<reference evidence="6 7" key="1">
    <citation type="journal article" date="2023" name="Arcadia Sci">
        <title>De novo assembly of a long-read Amblyomma americanum tick genome.</title>
        <authorList>
            <person name="Chou S."/>
            <person name="Poskanzer K.E."/>
            <person name="Rollins M."/>
            <person name="Thuy-Boun P.S."/>
        </authorList>
    </citation>
    <scope>NUCLEOTIDE SEQUENCE [LARGE SCALE GENOMIC DNA]</scope>
    <source>
        <strain evidence="6">F_SG_1</strain>
        <tissue evidence="6">Salivary glands</tissue>
    </source>
</reference>
<feature type="compositionally biased region" description="Low complexity" evidence="4">
    <location>
        <begin position="447"/>
        <end position="460"/>
    </location>
</feature>
<feature type="coiled-coil region" evidence="3">
    <location>
        <begin position="42"/>
        <end position="76"/>
    </location>
</feature>
<dbReference type="InterPro" id="IPR011515">
    <property type="entry name" value="Shugoshin_C"/>
</dbReference>
<dbReference type="GO" id="GO:0005634">
    <property type="term" value="C:nucleus"/>
    <property type="evidence" value="ECO:0007669"/>
    <property type="project" value="InterPro"/>
</dbReference>
<dbReference type="AlphaFoldDB" id="A0AAQ4D6B9"/>